<sequence>MKQHPTPVKIPGFNPLVLTDMNGKTCRGSIELPLCRGFCKTSESGSYIFPHRVQNSSACTLIPTGVREIALTDCDEGANDLIRTVKVPSGEKCGCKRFPLD</sequence>
<dbReference type="SUPFAM" id="SSF57501">
    <property type="entry name" value="Cystine-knot cytokines"/>
    <property type="match status" value="1"/>
</dbReference>
<dbReference type="AlphaFoldDB" id="A0A1I7XFK1"/>
<evidence type="ECO:0000313" key="6">
    <source>
        <dbReference type="WBParaSite" id="Hba_16506"/>
    </source>
</evidence>
<dbReference type="Gene3D" id="2.10.90.10">
    <property type="entry name" value="Cystine-knot cytokines"/>
    <property type="match status" value="1"/>
</dbReference>
<dbReference type="Pfam" id="PF00007">
    <property type="entry name" value="Cys_knot"/>
    <property type="match status" value="1"/>
</dbReference>
<protein>
    <submittedName>
        <fullName evidence="6">Cys_knot domain-containing protein</fullName>
    </submittedName>
</protein>
<evidence type="ECO:0000256" key="1">
    <source>
        <dbReference type="ARBA" id="ARBA00004613"/>
    </source>
</evidence>
<dbReference type="InterPro" id="IPR006208">
    <property type="entry name" value="Glyco_hormone_CN"/>
</dbReference>
<keyword evidence="3" id="KW-1015">Disulfide bond</keyword>
<name>A0A1I7XFK1_HETBA</name>
<dbReference type="InterPro" id="IPR029034">
    <property type="entry name" value="Cystine-knot_cytokine"/>
</dbReference>
<evidence type="ECO:0000256" key="3">
    <source>
        <dbReference type="ARBA" id="ARBA00023157"/>
    </source>
</evidence>
<keyword evidence="2" id="KW-0964">Secreted</keyword>
<accession>A0A1I7XFK1</accession>
<evidence type="ECO:0000256" key="2">
    <source>
        <dbReference type="ARBA" id="ARBA00022525"/>
    </source>
</evidence>
<reference evidence="6" key="1">
    <citation type="submission" date="2016-11" db="UniProtKB">
        <authorList>
            <consortium name="WormBaseParasite"/>
        </authorList>
    </citation>
    <scope>IDENTIFICATION</scope>
</reference>
<dbReference type="GO" id="GO:0005576">
    <property type="term" value="C:extracellular region"/>
    <property type="evidence" value="ECO:0007669"/>
    <property type="project" value="UniProtKB-SubCell"/>
</dbReference>
<proteinExistence type="predicted"/>
<dbReference type="Proteomes" id="UP000095283">
    <property type="component" value="Unplaced"/>
</dbReference>
<keyword evidence="5" id="KW-1185">Reference proteome</keyword>
<feature type="domain" description="Glycoprotein hormone subunit beta" evidence="4">
    <location>
        <begin position="24"/>
        <end position="97"/>
    </location>
</feature>
<evidence type="ECO:0000313" key="5">
    <source>
        <dbReference type="Proteomes" id="UP000095283"/>
    </source>
</evidence>
<comment type="subcellular location">
    <subcellularLocation>
        <location evidence="1">Secreted</location>
    </subcellularLocation>
</comment>
<organism evidence="5 6">
    <name type="scientific">Heterorhabditis bacteriophora</name>
    <name type="common">Entomopathogenic nematode worm</name>
    <dbReference type="NCBI Taxonomy" id="37862"/>
    <lineage>
        <taxon>Eukaryota</taxon>
        <taxon>Metazoa</taxon>
        <taxon>Ecdysozoa</taxon>
        <taxon>Nematoda</taxon>
        <taxon>Chromadorea</taxon>
        <taxon>Rhabditida</taxon>
        <taxon>Rhabditina</taxon>
        <taxon>Rhabditomorpha</taxon>
        <taxon>Strongyloidea</taxon>
        <taxon>Heterorhabditidae</taxon>
        <taxon>Heterorhabditis</taxon>
    </lineage>
</organism>
<evidence type="ECO:0000259" key="4">
    <source>
        <dbReference type="Pfam" id="PF00007"/>
    </source>
</evidence>
<dbReference type="WBParaSite" id="Hba_16506">
    <property type="protein sequence ID" value="Hba_16506"/>
    <property type="gene ID" value="Hba_16506"/>
</dbReference>